<keyword evidence="9" id="KW-1162">Viral penetration into host cytoplasm</keyword>
<proteinExistence type="inferred from homology"/>
<dbReference type="InterPro" id="IPR003383">
    <property type="entry name" value="Circovirus_capsid"/>
</dbReference>
<dbReference type="GO" id="GO:0075509">
    <property type="term" value="P:endocytosis involved in viral entry into host cell"/>
    <property type="evidence" value="ECO:0007669"/>
    <property type="project" value="UniProtKB-KW"/>
</dbReference>
<dbReference type="GO" id="GO:0075732">
    <property type="term" value="P:viral penetration into host nucleus"/>
    <property type="evidence" value="ECO:0007669"/>
    <property type="project" value="UniProtKB-KW"/>
</dbReference>
<evidence type="ECO:0000256" key="4">
    <source>
        <dbReference type="ARBA" id="ARBA00022431"/>
    </source>
</evidence>
<dbReference type="Proteomes" id="UP000157257">
    <property type="component" value="Segment"/>
</dbReference>
<comment type="subunit">
    <text evidence="15">Homomultimer. Assembles in the nucleus, presumably in an immature form, then migrates to the cytoplasm once assembled as mature virion. Interacts with Rep; this interaction relocates Rep into the nucleus.</text>
</comment>
<keyword evidence="6" id="KW-0167">Capsid protein</keyword>
<reference evidence="17" key="1">
    <citation type="submission" date="2015-03" db="EMBL/GenBank/DDBJ databases">
        <title>Complete genome sequence of pigeon circovirus detected in racing pigeon in western japan.</title>
        <authorList>
            <person name="Yamamoto E."/>
            <person name="Ito H."/>
            <person name="Ito T."/>
        </authorList>
    </citation>
    <scope>NUCLEOTIDE SEQUENCE [LARGE SCALE GENOMIC DNA]</scope>
    <source>
        <strain evidence="17">PiCV/Japan/2/2010</strain>
    </source>
</reference>
<name>A0A0E4AWA1_9CIRC</name>
<evidence type="ECO:0000256" key="11">
    <source>
        <dbReference type="ARBA" id="ARBA00022844"/>
    </source>
</evidence>
<evidence type="ECO:0000256" key="2">
    <source>
        <dbReference type="ARBA" id="ARBA00004328"/>
    </source>
</evidence>
<protein>
    <submittedName>
        <fullName evidence="17">Capsid protein</fullName>
    </submittedName>
</protein>
<dbReference type="GO" id="GO:0043657">
    <property type="term" value="C:host cell"/>
    <property type="evidence" value="ECO:0007669"/>
    <property type="project" value="GOC"/>
</dbReference>
<evidence type="ECO:0000256" key="8">
    <source>
        <dbReference type="ARBA" id="ARBA00022581"/>
    </source>
</evidence>
<keyword evidence="11" id="KW-0946">Virion</keyword>
<dbReference type="EMBL" id="LC035390">
    <property type="protein sequence ID" value="BAQ95398.1"/>
    <property type="molecule type" value="Genomic_DNA"/>
</dbReference>
<accession>A0A0E4AWA1</accession>
<comment type="subcellular location">
    <subcellularLocation>
        <location evidence="1">Host nucleus</location>
    </subcellularLocation>
    <subcellularLocation>
        <location evidence="2">Virion</location>
    </subcellularLocation>
</comment>
<evidence type="ECO:0000256" key="9">
    <source>
        <dbReference type="ARBA" id="ARBA00022595"/>
    </source>
</evidence>
<evidence type="ECO:0000256" key="1">
    <source>
        <dbReference type="ARBA" id="ARBA00004147"/>
    </source>
</evidence>
<evidence type="ECO:0000313" key="17">
    <source>
        <dbReference type="EMBL" id="BAQ95398.1"/>
    </source>
</evidence>
<evidence type="ECO:0000256" key="5">
    <source>
        <dbReference type="ARBA" id="ARBA00022524"/>
    </source>
</evidence>
<organism evidence="17">
    <name type="scientific">Pigeon circovirus</name>
    <dbReference type="NCBI Taxonomy" id="1414603"/>
    <lineage>
        <taxon>Viruses</taxon>
        <taxon>Monodnaviria</taxon>
        <taxon>Shotokuvirae</taxon>
        <taxon>Cressdnaviricota</taxon>
        <taxon>Arfiviricetes</taxon>
        <taxon>Cirlivirales</taxon>
        <taxon>Circoviridae</taxon>
        <taxon>Circovirus</taxon>
        <taxon>Circovirus pigeon</taxon>
    </lineage>
</organism>
<dbReference type="GO" id="GO:0003677">
    <property type="term" value="F:DNA binding"/>
    <property type="evidence" value="ECO:0007669"/>
    <property type="project" value="UniProtKB-KW"/>
</dbReference>
<keyword evidence="10" id="KW-1161">Viral attachment to host cell</keyword>
<dbReference type="Pfam" id="PF02443">
    <property type="entry name" value="Circo_capsid"/>
    <property type="match status" value="1"/>
</dbReference>
<keyword evidence="4" id="KW-1140">T=1 icosahedral capsid protein</keyword>
<evidence type="ECO:0000256" key="6">
    <source>
        <dbReference type="ARBA" id="ARBA00022561"/>
    </source>
</evidence>
<keyword evidence="7" id="KW-1048">Host nucleus</keyword>
<dbReference type="Gene3D" id="2.60.120.950">
    <property type="entry name" value="Circovirus capsid protein"/>
    <property type="match status" value="1"/>
</dbReference>
<keyword evidence="13" id="KW-0238">DNA-binding</keyword>
<evidence type="ECO:0000256" key="10">
    <source>
        <dbReference type="ARBA" id="ARBA00022804"/>
    </source>
</evidence>
<evidence type="ECO:0000256" key="3">
    <source>
        <dbReference type="ARBA" id="ARBA00010301"/>
    </source>
</evidence>
<dbReference type="GO" id="GO:0039615">
    <property type="term" value="C:T=1 icosahedral viral capsid"/>
    <property type="evidence" value="ECO:0007669"/>
    <property type="project" value="UniProtKB-KW"/>
</dbReference>
<evidence type="ECO:0000256" key="16">
    <source>
        <dbReference type="SAM" id="MobiDB-lite"/>
    </source>
</evidence>
<evidence type="ECO:0000256" key="15">
    <source>
        <dbReference type="ARBA" id="ARBA00046863"/>
    </source>
</evidence>
<keyword evidence="12" id="KW-1164">Virus endocytosis by host</keyword>
<dbReference type="GO" id="GO:0019062">
    <property type="term" value="P:virion attachment to host cell"/>
    <property type="evidence" value="ECO:0007669"/>
    <property type="project" value="UniProtKB-KW"/>
</dbReference>
<evidence type="ECO:0000256" key="12">
    <source>
        <dbReference type="ARBA" id="ARBA00022890"/>
    </source>
</evidence>
<evidence type="ECO:0000256" key="14">
    <source>
        <dbReference type="ARBA" id="ARBA00023296"/>
    </source>
</evidence>
<feature type="region of interest" description="Disordered" evidence="16">
    <location>
        <begin position="1"/>
        <end position="26"/>
    </location>
</feature>
<keyword evidence="5" id="KW-1163">Viral penetration into host nucleus</keyword>
<keyword evidence="14" id="KW-1160">Virus entry into host cell</keyword>
<evidence type="ECO:0000256" key="13">
    <source>
        <dbReference type="ARBA" id="ARBA00023125"/>
    </source>
</evidence>
<dbReference type="GO" id="GO:0042025">
    <property type="term" value="C:host cell nucleus"/>
    <property type="evidence" value="ECO:0007669"/>
    <property type="project" value="UniProtKB-SubCell"/>
</dbReference>
<dbReference type="GO" id="GO:0019069">
    <property type="term" value="P:viral capsid assembly"/>
    <property type="evidence" value="ECO:0007669"/>
    <property type="project" value="InterPro"/>
</dbReference>
<sequence>MKARRSKPTTGRVPAAAGGARSVPLRRRPRQGTDRLYLFPLHRKEKITLSSATNDFKFGTDVFTFKLADALTATLNAPTLKVPFEDYQIPLVKVEMRPLGVPITTWKGFGHTVAIQDARLSTFAKKTDLFTDPLMDFDGAKKWDLRKGFKRLIRPKAQLTITDMATANQYASTWFSNQRNMWIPLQLSSNQWAPAKVNFYGLAFSYLQPQPDPMYYEAEITYYIKFRQFAWTALNVPPTPNVEGLEMLHVCDGDCMQCWADENLDPDSAVESE</sequence>
<dbReference type="InterPro" id="IPR038652">
    <property type="entry name" value="Circovirus_capsid_sf"/>
</dbReference>
<evidence type="ECO:0000256" key="7">
    <source>
        <dbReference type="ARBA" id="ARBA00022562"/>
    </source>
</evidence>
<gene>
    <name evidence="17" type="primary">C1</name>
</gene>
<comment type="similarity">
    <text evidence="3">Belongs to the circoviridae capsid protein family.</text>
</comment>
<keyword evidence="8" id="KW-0945">Host-virus interaction</keyword>